<organism evidence="1 2">
    <name type="scientific">Tritrichomonas musculus</name>
    <dbReference type="NCBI Taxonomy" id="1915356"/>
    <lineage>
        <taxon>Eukaryota</taxon>
        <taxon>Metamonada</taxon>
        <taxon>Parabasalia</taxon>
        <taxon>Tritrichomonadida</taxon>
        <taxon>Tritrichomonadidae</taxon>
        <taxon>Tritrichomonas</taxon>
    </lineage>
</organism>
<reference evidence="1 2" key="1">
    <citation type="submission" date="2024-04" db="EMBL/GenBank/DDBJ databases">
        <title>Tritrichomonas musculus Genome.</title>
        <authorList>
            <person name="Alves-Ferreira E."/>
            <person name="Grigg M."/>
            <person name="Lorenzi H."/>
            <person name="Galac M."/>
        </authorList>
    </citation>
    <scope>NUCLEOTIDE SEQUENCE [LARGE SCALE GENOMIC DNA]</scope>
    <source>
        <strain evidence="1 2">EAF2021</strain>
    </source>
</reference>
<dbReference type="Proteomes" id="UP001470230">
    <property type="component" value="Unassembled WGS sequence"/>
</dbReference>
<accession>A0ABR2JUQ2</accession>
<keyword evidence="2" id="KW-1185">Reference proteome</keyword>
<evidence type="ECO:0000313" key="2">
    <source>
        <dbReference type="Proteomes" id="UP001470230"/>
    </source>
</evidence>
<name>A0ABR2JUQ2_9EUKA</name>
<evidence type="ECO:0000313" key="1">
    <source>
        <dbReference type="EMBL" id="KAK8882474.1"/>
    </source>
</evidence>
<protein>
    <submittedName>
        <fullName evidence="1">Uncharacterized protein</fullName>
    </submittedName>
</protein>
<dbReference type="EMBL" id="JAPFFF010000009">
    <property type="protein sequence ID" value="KAK8882474.1"/>
    <property type="molecule type" value="Genomic_DNA"/>
</dbReference>
<comment type="caution">
    <text evidence="1">The sequence shown here is derived from an EMBL/GenBank/DDBJ whole genome shotgun (WGS) entry which is preliminary data.</text>
</comment>
<gene>
    <name evidence="1" type="ORF">M9Y10_045116</name>
</gene>
<proteinExistence type="predicted"/>
<sequence>MQKAVLNRSKQQLYALRNEEFWVIHELIDYKESYENLQYKIRDNIPRLRSFSPEQIKEMNKSKEKKMFFIANPEEVLTSEEGIQKLINFENKCPQCLH</sequence>